<dbReference type="GO" id="GO:0050479">
    <property type="term" value="F:glyceryl-ether monooxygenase activity"/>
    <property type="evidence" value="ECO:0007669"/>
    <property type="project" value="TreeGrafter"/>
</dbReference>
<reference evidence="8 9" key="1">
    <citation type="submission" date="2016-11" db="EMBL/GenBank/DDBJ databases">
        <authorList>
            <person name="Jaros S."/>
            <person name="Januszkiewicz K."/>
            <person name="Wedrychowicz H."/>
        </authorList>
    </citation>
    <scope>NUCLEOTIDE SEQUENCE [LARGE SCALE GENOMIC DNA]</scope>
    <source>
        <strain evidence="8 9">DSM 21637</strain>
    </source>
</reference>
<evidence type="ECO:0000256" key="6">
    <source>
        <dbReference type="SAM" id="Phobius"/>
    </source>
</evidence>
<keyword evidence="3 6" id="KW-1133">Transmembrane helix</keyword>
<gene>
    <name evidence="8" type="ORF">SAMN02745752_00115</name>
</gene>
<dbReference type="GO" id="GO:0012505">
    <property type="term" value="C:endomembrane system"/>
    <property type="evidence" value="ECO:0007669"/>
    <property type="project" value="UniProtKB-SubCell"/>
</dbReference>
<evidence type="ECO:0000256" key="3">
    <source>
        <dbReference type="ARBA" id="ARBA00022989"/>
    </source>
</evidence>
<dbReference type="GO" id="GO:0016020">
    <property type="term" value="C:membrane"/>
    <property type="evidence" value="ECO:0007669"/>
    <property type="project" value="GOC"/>
</dbReference>
<evidence type="ECO:0000256" key="2">
    <source>
        <dbReference type="ARBA" id="ARBA00022692"/>
    </source>
</evidence>
<feature type="domain" description="Fatty acid hydroxylase" evidence="7">
    <location>
        <begin position="87"/>
        <end position="224"/>
    </location>
</feature>
<dbReference type="Proteomes" id="UP000182350">
    <property type="component" value="Unassembled WGS sequence"/>
</dbReference>
<dbReference type="GO" id="GO:0008610">
    <property type="term" value="P:lipid biosynthetic process"/>
    <property type="evidence" value="ECO:0007669"/>
    <property type="project" value="InterPro"/>
</dbReference>
<dbReference type="OrthoDB" id="9770329at2"/>
<dbReference type="STRING" id="1122209.SAMN02745752_00115"/>
<keyword evidence="5 6" id="KW-0472">Membrane</keyword>
<dbReference type="GO" id="GO:0006643">
    <property type="term" value="P:membrane lipid metabolic process"/>
    <property type="evidence" value="ECO:0007669"/>
    <property type="project" value="TreeGrafter"/>
</dbReference>
<accession>A0A1K1TF49</accession>
<dbReference type="AlphaFoldDB" id="A0A1K1TF49"/>
<evidence type="ECO:0000259" key="7">
    <source>
        <dbReference type="Pfam" id="PF04116"/>
    </source>
</evidence>
<dbReference type="InterPro" id="IPR006694">
    <property type="entry name" value="Fatty_acid_hydroxylase"/>
</dbReference>
<evidence type="ECO:0000313" key="8">
    <source>
        <dbReference type="EMBL" id="SFW99190.1"/>
    </source>
</evidence>
<organism evidence="8 9">
    <name type="scientific">Marinospirillum alkaliphilum DSM 21637</name>
    <dbReference type="NCBI Taxonomy" id="1122209"/>
    <lineage>
        <taxon>Bacteria</taxon>
        <taxon>Pseudomonadati</taxon>
        <taxon>Pseudomonadota</taxon>
        <taxon>Gammaproteobacteria</taxon>
        <taxon>Oceanospirillales</taxon>
        <taxon>Oceanospirillaceae</taxon>
        <taxon>Marinospirillum</taxon>
    </lineage>
</organism>
<evidence type="ECO:0000256" key="1">
    <source>
        <dbReference type="ARBA" id="ARBA00004127"/>
    </source>
</evidence>
<evidence type="ECO:0000256" key="4">
    <source>
        <dbReference type="ARBA" id="ARBA00023002"/>
    </source>
</evidence>
<dbReference type="GO" id="GO:0005506">
    <property type="term" value="F:iron ion binding"/>
    <property type="evidence" value="ECO:0007669"/>
    <property type="project" value="InterPro"/>
</dbReference>
<feature type="transmembrane region" description="Helical" evidence="6">
    <location>
        <begin position="6"/>
        <end position="25"/>
    </location>
</feature>
<dbReference type="EMBL" id="FPJW01000001">
    <property type="protein sequence ID" value="SFW99190.1"/>
    <property type="molecule type" value="Genomic_DNA"/>
</dbReference>
<keyword evidence="2 6" id="KW-0812">Transmembrane</keyword>
<dbReference type="PANTHER" id="PTHR21624:SF3">
    <property type="entry name" value="FATTY ACID HYDROXYLASE DOMAIN-CONTAINING PROTEIN"/>
    <property type="match status" value="1"/>
</dbReference>
<keyword evidence="4" id="KW-0560">Oxidoreductase</keyword>
<keyword evidence="9" id="KW-1185">Reference proteome</keyword>
<protein>
    <submittedName>
        <fullName evidence="8">Sterol desaturase/sphingolipid hydroxylase, fatty acid hydroxylase superfamily</fullName>
    </submittedName>
</protein>
<dbReference type="PANTHER" id="PTHR21624">
    <property type="entry name" value="STEROL DESATURASE-RELATED PROTEIN"/>
    <property type="match status" value="1"/>
</dbReference>
<evidence type="ECO:0000256" key="5">
    <source>
        <dbReference type="ARBA" id="ARBA00023136"/>
    </source>
</evidence>
<feature type="transmembrane region" description="Helical" evidence="6">
    <location>
        <begin position="46"/>
        <end position="69"/>
    </location>
</feature>
<proteinExistence type="predicted"/>
<dbReference type="RefSeq" id="WP_072324376.1">
    <property type="nucleotide sequence ID" value="NZ_FPJW01000001.1"/>
</dbReference>
<dbReference type="Pfam" id="PF04116">
    <property type="entry name" value="FA_hydroxylase"/>
    <property type="match status" value="1"/>
</dbReference>
<evidence type="ECO:0000313" key="9">
    <source>
        <dbReference type="Proteomes" id="UP000182350"/>
    </source>
</evidence>
<dbReference type="InterPro" id="IPR051689">
    <property type="entry name" value="Sterol_desaturase/TMEM195"/>
</dbReference>
<comment type="subcellular location">
    <subcellularLocation>
        <location evidence="1">Endomembrane system</location>
        <topology evidence="1">Multi-pass membrane protein</topology>
    </subcellularLocation>
</comment>
<name>A0A1K1TF49_9GAMM</name>
<feature type="transmembrane region" description="Helical" evidence="6">
    <location>
        <begin position="81"/>
        <end position="100"/>
    </location>
</feature>
<feature type="transmembrane region" description="Helical" evidence="6">
    <location>
        <begin position="141"/>
        <end position="165"/>
    </location>
</feature>
<sequence length="272" mass="31171">MTDEAWWRGGVFLLALLLVASLEFWRPKRGWRESRTRRWGINLSLIALNVVILRLTLGAAAILMAVHVQQQGWGLLNLVELPVWLKFLIGLLLLDLAIYLQHVLSHALPIFWRLHQVHHADLDLDVTTGLRFHPLEILVSLIYKVAVVAALGLHPLTVLVFEALLNAASMFSHANIRLSAQLERMLRWLIITPDMHRIHHSIHRDETDSNFGFFLSIWDRLFGTYTQAPRDGHLQMVLGLDYCQQPQQVGLIRLLLMPFRPLPKPAAESEKP</sequence>